<name>F3FH79_PSESX</name>
<dbReference type="HOGENOM" id="CLU_2119009_0_0_6"/>
<protein>
    <submittedName>
        <fullName evidence="1">Uncharacterized protein</fullName>
    </submittedName>
</protein>
<organism evidence="1 2">
    <name type="scientific">Pseudomonas syringae pv. japonica str. M301072</name>
    <dbReference type="NCBI Taxonomy" id="629262"/>
    <lineage>
        <taxon>Bacteria</taxon>
        <taxon>Pseudomonadati</taxon>
        <taxon>Pseudomonadota</taxon>
        <taxon>Gammaproteobacteria</taxon>
        <taxon>Pseudomonadales</taxon>
        <taxon>Pseudomonadaceae</taxon>
        <taxon>Pseudomonas</taxon>
        <taxon>Pseudomonas syringae</taxon>
    </lineage>
</organism>
<gene>
    <name evidence="1" type="ORF">PSYJA_11525</name>
</gene>
<accession>F3FH79</accession>
<sequence>MVANYPANRLMQAKSVVPTSVQDFHQLVESGTNGLQPSSFMFPLLGTQPVTHISRTIQLLGLNLRRFSRMQFQAEDGLEAFQPSTYHLALLPRRRSQRNELTVCEWFRQIIGVT</sequence>
<evidence type="ECO:0000313" key="1">
    <source>
        <dbReference type="EMBL" id="EGH29565.1"/>
    </source>
</evidence>
<reference evidence="1 2" key="1">
    <citation type="journal article" date="2011" name="PLoS Pathog.">
        <title>Dynamic evolution of pathogenicity revealed by sequencing and comparative genomics of 19 Pseudomonas syringae isolates.</title>
        <authorList>
            <person name="Baltrus D.A."/>
            <person name="Nishimura M.T."/>
            <person name="Romanchuk A."/>
            <person name="Chang J.H."/>
            <person name="Mukhtar M.S."/>
            <person name="Cherkis K."/>
            <person name="Roach J."/>
            <person name="Grant S.R."/>
            <person name="Jones C.D."/>
            <person name="Dangl J.L."/>
        </authorList>
    </citation>
    <scope>NUCLEOTIDE SEQUENCE [LARGE SCALE GENOMIC DNA]</scope>
    <source>
        <strain evidence="2">M301072PT</strain>
    </source>
</reference>
<dbReference type="Proteomes" id="UP000004471">
    <property type="component" value="Unassembled WGS sequence"/>
</dbReference>
<dbReference type="AlphaFoldDB" id="F3FH79"/>
<proteinExistence type="predicted"/>
<dbReference type="EMBL" id="AEAH01000538">
    <property type="protein sequence ID" value="EGH29565.1"/>
    <property type="molecule type" value="Genomic_DNA"/>
</dbReference>
<comment type="caution">
    <text evidence="1">The sequence shown here is derived from an EMBL/GenBank/DDBJ whole genome shotgun (WGS) entry which is preliminary data.</text>
</comment>
<evidence type="ECO:0000313" key="2">
    <source>
        <dbReference type="Proteomes" id="UP000004471"/>
    </source>
</evidence>